<evidence type="ECO:0000313" key="2">
    <source>
        <dbReference type="EMBL" id="USQ76932.1"/>
    </source>
</evidence>
<feature type="region of interest" description="Disordered" evidence="1">
    <location>
        <begin position="53"/>
        <end position="73"/>
    </location>
</feature>
<sequence length="73" mass="8419">MPGPVGFGFVVRGEQVVISHHGRTATTLRGRRAQEFLEDVESHDPQELMARLTGNYRRGNERNARLHPRNRQR</sequence>
<organism evidence="2 3">
    <name type="scientific">Ornithinimicrobium cryptoxanthini</name>
    <dbReference type="NCBI Taxonomy" id="2934161"/>
    <lineage>
        <taxon>Bacteria</taxon>
        <taxon>Bacillati</taxon>
        <taxon>Actinomycetota</taxon>
        <taxon>Actinomycetes</taxon>
        <taxon>Micrococcales</taxon>
        <taxon>Ornithinimicrobiaceae</taxon>
        <taxon>Ornithinimicrobium</taxon>
    </lineage>
</organism>
<keyword evidence="3" id="KW-1185">Reference proteome</keyword>
<dbReference type="EMBL" id="CP099490">
    <property type="protein sequence ID" value="USQ76932.1"/>
    <property type="molecule type" value="Genomic_DNA"/>
</dbReference>
<name>A0ABY4YLB1_9MICO</name>
<reference evidence="2" key="1">
    <citation type="submission" date="2022-06" db="EMBL/GenBank/DDBJ databases">
        <title>Ornithinimicrobium JY.X270.</title>
        <authorList>
            <person name="Huang Y."/>
        </authorList>
    </citation>
    <scope>NUCLEOTIDE SEQUENCE</scope>
    <source>
        <strain evidence="2">JY.X270</strain>
    </source>
</reference>
<evidence type="ECO:0000256" key="1">
    <source>
        <dbReference type="SAM" id="MobiDB-lite"/>
    </source>
</evidence>
<proteinExistence type="predicted"/>
<protein>
    <submittedName>
        <fullName evidence="2">Uncharacterized protein</fullName>
    </submittedName>
</protein>
<dbReference type="Proteomes" id="UP001056535">
    <property type="component" value="Chromosome"/>
</dbReference>
<evidence type="ECO:0000313" key="3">
    <source>
        <dbReference type="Proteomes" id="UP001056535"/>
    </source>
</evidence>
<dbReference type="RefSeq" id="WP_252621635.1">
    <property type="nucleotide sequence ID" value="NZ_CP099490.1"/>
</dbReference>
<gene>
    <name evidence="2" type="ORF">NF557_03115</name>
</gene>
<accession>A0ABY4YLB1</accession>